<dbReference type="InterPro" id="IPR013424">
    <property type="entry name" value="Ice-binding_C"/>
</dbReference>
<comment type="caution">
    <text evidence="3">The sequence shown here is derived from an EMBL/GenBank/DDBJ whole genome shotgun (WGS) entry which is preliminary data.</text>
</comment>
<proteinExistence type="predicted"/>
<protein>
    <recommendedName>
        <fullName evidence="2">Ice-binding protein C-terminal domain-containing protein</fullName>
    </recommendedName>
</protein>
<keyword evidence="1" id="KW-0732">Signal</keyword>
<name>A0A2N8L133_9BURK</name>
<evidence type="ECO:0000313" key="3">
    <source>
        <dbReference type="EMBL" id="PND39396.1"/>
    </source>
</evidence>
<dbReference type="Pfam" id="PF07589">
    <property type="entry name" value="PEP-CTERM"/>
    <property type="match status" value="1"/>
</dbReference>
<feature type="domain" description="Ice-binding protein C-terminal" evidence="2">
    <location>
        <begin position="264"/>
        <end position="289"/>
    </location>
</feature>
<dbReference type="AlphaFoldDB" id="A0A2N8L133"/>
<reference evidence="3 4" key="1">
    <citation type="submission" date="2018-01" db="EMBL/GenBank/DDBJ databases">
        <title>Draft genome sequence of Paucibacter aquatile CR182 isolated from freshwater of the Nakdong River.</title>
        <authorList>
            <person name="Choi A."/>
            <person name="Chung E.J."/>
        </authorList>
    </citation>
    <scope>NUCLEOTIDE SEQUENCE [LARGE SCALE GENOMIC DNA]</scope>
    <source>
        <strain evidence="3 4">CR182</strain>
    </source>
</reference>
<dbReference type="NCBIfam" id="TIGR02595">
    <property type="entry name" value="PEP_CTERM"/>
    <property type="match status" value="1"/>
</dbReference>
<dbReference type="OrthoDB" id="9152678at2"/>
<gene>
    <name evidence="3" type="ORF">C1O66_18905</name>
</gene>
<feature type="chain" id="PRO_5014918787" description="Ice-binding protein C-terminal domain-containing protein" evidence="1">
    <location>
        <begin position="24"/>
        <end position="290"/>
    </location>
</feature>
<feature type="signal peptide" evidence="1">
    <location>
        <begin position="1"/>
        <end position="23"/>
    </location>
</feature>
<dbReference type="EMBL" id="POSP01000003">
    <property type="protein sequence ID" value="PND39396.1"/>
    <property type="molecule type" value="Genomic_DNA"/>
</dbReference>
<keyword evidence="4" id="KW-1185">Reference proteome</keyword>
<evidence type="ECO:0000313" key="4">
    <source>
        <dbReference type="Proteomes" id="UP000235916"/>
    </source>
</evidence>
<evidence type="ECO:0000259" key="2">
    <source>
        <dbReference type="Pfam" id="PF07589"/>
    </source>
</evidence>
<evidence type="ECO:0000256" key="1">
    <source>
        <dbReference type="SAM" id="SignalP"/>
    </source>
</evidence>
<organism evidence="3 4">
    <name type="scientific">Kinneretia aquatilis</name>
    <dbReference type="NCBI Taxonomy" id="2070761"/>
    <lineage>
        <taxon>Bacteria</taxon>
        <taxon>Pseudomonadati</taxon>
        <taxon>Pseudomonadota</taxon>
        <taxon>Betaproteobacteria</taxon>
        <taxon>Burkholderiales</taxon>
        <taxon>Sphaerotilaceae</taxon>
        <taxon>Roseateles</taxon>
    </lineage>
</organism>
<accession>A0A2N8L133</accession>
<dbReference type="Proteomes" id="UP000235916">
    <property type="component" value="Unassembled WGS sequence"/>
</dbReference>
<sequence length="290" mass="31103">MTMKNRLSSLGLSFVLASTLVPAAPARAQNYQITGNVNTLAALFSPGPREDQQHAADFNWYDRPEARVLQSLDQFSQVSNGGFGRATLSAGMGELRAFAHAAYPSGIPEPHYYGYAFGTAQASFADTVRVQGAGLAVGTPVRYELRLWIDGQLSSPNLEIGGVLNANGLAQMQLIDRSSNLRESFSWDAKRDATGWYRIGLDTVVGHDLMITGMLYAGADISSSATLAREVVADFGHTARYYLQTSEPGLNTTGMSGHDFNISAVPEPGSGLLLGAGLLSLLGWLQGRRR</sequence>